<evidence type="ECO:0000313" key="3">
    <source>
        <dbReference type="Proteomes" id="UP000004846"/>
    </source>
</evidence>
<organism evidence="2 3">
    <name type="scientific">Enterococcus faecalis TX4248</name>
    <dbReference type="NCBI Taxonomy" id="749495"/>
    <lineage>
        <taxon>Bacteria</taxon>
        <taxon>Bacillati</taxon>
        <taxon>Bacillota</taxon>
        <taxon>Bacilli</taxon>
        <taxon>Lactobacillales</taxon>
        <taxon>Enterococcaceae</taxon>
        <taxon>Enterococcus</taxon>
    </lineage>
</organism>
<keyword evidence="1" id="KW-0472">Membrane</keyword>
<dbReference type="HOGENOM" id="CLU_162546_0_0_9"/>
<name>A0A125W9W5_ENTFL</name>
<proteinExistence type="predicted"/>
<keyword evidence="1" id="KW-1133">Transmembrane helix</keyword>
<evidence type="ECO:0000313" key="2">
    <source>
        <dbReference type="EMBL" id="EFM84094.1"/>
    </source>
</evidence>
<comment type="caution">
    <text evidence="2">The sequence shown here is derived from an EMBL/GenBank/DDBJ whole genome shotgun (WGS) entry which is preliminary data.</text>
</comment>
<feature type="transmembrane region" description="Helical" evidence="1">
    <location>
        <begin position="10"/>
        <end position="28"/>
    </location>
</feature>
<feature type="transmembrane region" description="Helical" evidence="1">
    <location>
        <begin position="62"/>
        <end position="86"/>
    </location>
</feature>
<gene>
    <name evidence="2" type="ORF">HMPREF9498_00069</name>
</gene>
<dbReference type="EMBL" id="AEBR01000005">
    <property type="protein sequence ID" value="EFM84094.1"/>
    <property type="molecule type" value="Genomic_DNA"/>
</dbReference>
<dbReference type="RefSeq" id="WP_002364744.1">
    <property type="nucleotide sequence ID" value="NZ_GL454411.1"/>
</dbReference>
<sequence length="88" mass="10625">MTLTSRQKKLLRCALFIFTLLLYIFPILFKNPSLFFLLQLVWIITIHLLQQKMKLFNVTSPLKTWIILAFFFFYIILMPFLLFLSFSI</sequence>
<protein>
    <submittedName>
        <fullName evidence="2">Uncharacterized protein</fullName>
    </submittedName>
</protein>
<dbReference type="Proteomes" id="UP000004846">
    <property type="component" value="Unassembled WGS sequence"/>
</dbReference>
<evidence type="ECO:0000256" key="1">
    <source>
        <dbReference type="SAM" id="Phobius"/>
    </source>
</evidence>
<keyword evidence="1" id="KW-0812">Transmembrane</keyword>
<reference evidence="3" key="1">
    <citation type="submission" date="2010-07" db="EMBL/GenBank/DDBJ databases">
        <authorList>
            <person name="Weinstock G."/>
            <person name="Sodergren E."/>
            <person name="Clifton S."/>
            <person name="Fulton L."/>
            <person name="Fulton B."/>
            <person name="Courtney L."/>
            <person name="Fronick C."/>
            <person name="Harrison M."/>
            <person name="Strong C."/>
            <person name="Farmer C."/>
            <person name="Delahaunty K."/>
            <person name="Markovic C."/>
            <person name="Hall O."/>
            <person name="Minx P."/>
            <person name="Tomlinson C."/>
            <person name="Mitreva M."/>
            <person name="Hou S."/>
            <person name="Chen J."/>
            <person name="Wollam A."/>
            <person name="Pepin K.H."/>
            <person name="Johnson M."/>
            <person name="Bhonagiri V."/>
            <person name="Zhang X."/>
            <person name="Suruliraj S."/>
            <person name="Warren W."/>
            <person name="Chinwalla A."/>
            <person name="Mardis E.R."/>
            <person name="Wilson R.K."/>
        </authorList>
    </citation>
    <scope>NUCLEOTIDE SEQUENCE [LARGE SCALE GENOMIC DNA]</scope>
    <source>
        <strain evidence="3">TX4248</strain>
    </source>
</reference>
<dbReference type="AlphaFoldDB" id="A0A125W9W5"/>
<accession>A0A125W9W5</accession>